<dbReference type="GO" id="GO:0005634">
    <property type="term" value="C:nucleus"/>
    <property type="evidence" value="ECO:0007669"/>
    <property type="project" value="UniProtKB-SubCell"/>
</dbReference>
<dbReference type="Gene3D" id="1.25.40.20">
    <property type="entry name" value="Ankyrin repeat-containing domain"/>
    <property type="match status" value="1"/>
</dbReference>
<keyword evidence="11" id="KW-0238">DNA-binding</keyword>
<reference evidence="18" key="1">
    <citation type="journal article" date="2021" name="Front. Plant Sci.">
        <title>Chromosome-Scale Genome Assembly for Chinese Sour Jujube and Insights Into Its Genome Evolution and Domestication Signature.</title>
        <authorList>
            <person name="Shen L.-Y."/>
            <person name="Luo H."/>
            <person name="Wang X.-L."/>
            <person name="Wang X.-M."/>
            <person name="Qiu X.-J."/>
            <person name="Liu H."/>
            <person name="Zhou S.-S."/>
            <person name="Jia K.-H."/>
            <person name="Nie S."/>
            <person name="Bao Y.-T."/>
            <person name="Zhang R.-G."/>
            <person name="Yun Q.-Z."/>
            <person name="Chai Y.-H."/>
            <person name="Lu J.-Y."/>
            <person name="Li Y."/>
            <person name="Zhao S.-W."/>
            <person name="Mao J.-F."/>
            <person name="Jia S.-G."/>
            <person name="Mao Y.-M."/>
        </authorList>
    </citation>
    <scope>NUCLEOTIDE SEQUENCE</scope>
    <source>
        <strain evidence="18">AT0</strain>
        <tissue evidence="18">Leaf</tissue>
    </source>
</reference>
<evidence type="ECO:0000256" key="13">
    <source>
        <dbReference type="ARBA" id="ARBA00023163"/>
    </source>
</evidence>
<dbReference type="InterPro" id="IPR014756">
    <property type="entry name" value="Ig_E-set"/>
</dbReference>
<dbReference type="SMART" id="SM00015">
    <property type="entry name" value="IQ"/>
    <property type="match status" value="2"/>
</dbReference>
<protein>
    <recommendedName>
        <fullName evidence="17">CG-1 domain-containing protein</fullName>
    </recommendedName>
</protein>
<dbReference type="Gene3D" id="2.60.40.10">
    <property type="entry name" value="Immunoglobulins"/>
    <property type="match status" value="1"/>
</dbReference>
<dbReference type="Proteomes" id="UP000813462">
    <property type="component" value="Unassembled WGS sequence"/>
</dbReference>
<keyword evidence="4" id="KW-0677">Repeat</keyword>
<evidence type="ECO:0000256" key="5">
    <source>
        <dbReference type="ARBA" id="ARBA00022837"/>
    </source>
</evidence>
<comment type="subcellular location">
    <subcellularLocation>
        <location evidence="1">Nucleus</location>
    </subcellularLocation>
</comment>
<evidence type="ECO:0000256" key="4">
    <source>
        <dbReference type="ARBA" id="ARBA00022737"/>
    </source>
</evidence>
<evidence type="ECO:0000256" key="1">
    <source>
        <dbReference type="ARBA" id="ARBA00004123"/>
    </source>
</evidence>
<evidence type="ECO:0000256" key="2">
    <source>
        <dbReference type="ARBA" id="ARBA00008267"/>
    </source>
</evidence>
<keyword evidence="13" id="KW-0804">Transcription</keyword>
<feature type="compositionally biased region" description="Polar residues" evidence="16">
    <location>
        <begin position="167"/>
        <end position="178"/>
    </location>
</feature>
<comment type="caution">
    <text evidence="18">The sequence shown here is derived from an EMBL/GenBank/DDBJ whole genome shotgun (WGS) entry which is preliminary data.</text>
</comment>
<dbReference type="InterPro" id="IPR002909">
    <property type="entry name" value="IPT_dom"/>
</dbReference>
<dbReference type="Pfam" id="PF03859">
    <property type="entry name" value="CG-1"/>
    <property type="match status" value="1"/>
</dbReference>
<dbReference type="GO" id="GO:0003690">
    <property type="term" value="F:double-stranded DNA binding"/>
    <property type="evidence" value="ECO:0007669"/>
    <property type="project" value="TreeGrafter"/>
</dbReference>
<evidence type="ECO:0000256" key="8">
    <source>
        <dbReference type="ARBA" id="ARBA00023016"/>
    </source>
</evidence>
<keyword evidence="12" id="KW-0010">Activator</keyword>
<dbReference type="InterPro" id="IPR036770">
    <property type="entry name" value="Ankyrin_rpt-contain_sf"/>
</dbReference>
<dbReference type="Pfam" id="PF01833">
    <property type="entry name" value="TIG"/>
    <property type="match status" value="1"/>
</dbReference>
<evidence type="ECO:0000256" key="3">
    <source>
        <dbReference type="ARBA" id="ARBA00022553"/>
    </source>
</evidence>
<keyword evidence="5" id="KW-0106">Calcium</keyword>
<dbReference type="Pfam" id="PF00612">
    <property type="entry name" value="IQ"/>
    <property type="match status" value="2"/>
</dbReference>
<dbReference type="GO" id="GO:0009409">
    <property type="term" value="P:response to cold"/>
    <property type="evidence" value="ECO:0007669"/>
    <property type="project" value="UniProtKB-ARBA"/>
</dbReference>
<dbReference type="FunFam" id="2.60.40.10:FF:000314">
    <property type="entry name" value="Calmodulin-binding transcription activator 2"/>
    <property type="match status" value="1"/>
</dbReference>
<evidence type="ECO:0000256" key="7">
    <source>
        <dbReference type="ARBA" id="ARBA00023015"/>
    </source>
</evidence>
<dbReference type="EMBL" id="JAEACU010000009">
    <property type="protein sequence ID" value="KAH7518590.1"/>
    <property type="molecule type" value="Genomic_DNA"/>
</dbReference>
<dbReference type="SUPFAM" id="SSF81296">
    <property type="entry name" value="E set domains"/>
    <property type="match status" value="1"/>
</dbReference>
<keyword evidence="3" id="KW-0597">Phosphoprotein</keyword>
<keyword evidence="6" id="KW-0112">Calmodulin-binding</keyword>
<evidence type="ECO:0000313" key="19">
    <source>
        <dbReference type="Proteomes" id="UP000813462"/>
    </source>
</evidence>
<dbReference type="InterPro" id="IPR002110">
    <property type="entry name" value="Ankyrin_rpt"/>
</dbReference>
<name>A0A978UUP0_ZIZJJ</name>
<comment type="similarity">
    <text evidence="2">Belongs to the CAMTA family.</text>
</comment>
<evidence type="ECO:0000259" key="17">
    <source>
        <dbReference type="PROSITE" id="PS51437"/>
    </source>
</evidence>
<dbReference type="Pfam" id="PF12796">
    <property type="entry name" value="Ank_2"/>
    <property type="match status" value="1"/>
</dbReference>
<feature type="repeat" description="ANK" evidence="15">
    <location>
        <begin position="712"/>
        <end position="744"/>
    </location>
</feature>
<dbReference type="SMART" id="SM01076">
    <property type="entry name" value="CG-1"/>
    <property type="match status" value="1"/>
</dbReference>
<dbReference type="InterPro" id="IPR013783">
    <property type="entry name" value="Ig-like_fold"/>
</dbReference>
<evidence type="ECO:0000256" key="6">
    <source>
        <dbReference type="ARBA" id="ARBA00022860"/>
    </source>
</evidence>
<evidence type="ECO:0000256" key="9">
    <source>
        <dbReference type="ARBA" id="ARBA00023043"/>
    </source>
</evidence>
<gene>
    <name evidence="18" type="ORF">FEM48_Zijuj09G0187500</name>
</gene>
<dbReference type="FunFam" id="1.20.5.190:FF:000003">
    <property type="entry name" value="Calmodulin-binding transcription activator 2"/>
    <property type="match status" value="1"/>
</dbReference>
<sequence length="1103" mass="124081">MAERGSYGLTPRLDIQQLSVEAQHRWLRPAEICEILRNYQKFRITSEPPTRPPSGSLFLFDRKVLRYFRKDGHNWRKKKDGKTVKEAHEKLKVGSIDVLHCYYAHGEDNENFQRRSYWMLEQELMHIVFVHYLEVKGNRTNIGGVRETDEFSQDLSKASPQISSSSANNCKEPSGNTDYTSPSSSLTSLYEDADTGLFIYYYYYYYFFMSLVLLLEFHTTYLRFNVGDSHQASSTYHSYSESPQPQVGNGLLMNNIDVSFLTGPAAKNHEGHSSINGADYMPHLEKDRPMYNDSPGYIVGQQKTLGLGSWEEILEQCTMGFHTDPACTGVALEQQNMTLNGLSACDSTAEKELDSSLPTHSSWQIPFEDNSLLLPKLSVDQPPNLELPCYQDDLFNTLLHQQKEKPAQSNLQAQLPNAESECLIASNADDDIYADGNMNYSLSLRRQLFDGEEGLKKVDSFSRWVSKELGEVDNLQMQSSSGISWSTVECGNVVDDSSLSPSLSQDQLFSIIDVSPKWGYADLETTVLTTGTFLKSQQEVAKYNWSCMFGEVEVPAEILVDGVLCCHAPPHRSGQVPFYVTCSNRIACSEVREFDYLLGSTKGLDITNIYGSDTDEMLLHVRLERLLSLGSVKPSKNIFKDVTEKKDLINKIISLKEEEESNQKVDLTPENDLSQYEVKEHLLKKLIKDKLYSWLFHKVTEDGKGPSVLDDNGQGALHLAAALGYNWAIKPIVTSGVSINFRDVNGWTALHWAALYGRQGLSNLEQTVALLVSLGAAPGAVTDPSPEFPLGRTPADLASVTGQKGISGFLAESSLTSYLSSLTVNEPKNDCAAENSGTTAVQTVSERTATPVNYFDMPDTLSLKDSLTAVRNATQAADRIHLMFRMQSFERRQLSDLGDDEFGLSDEHALSLLATKTSKAGPSYGQAHAAAVHIQKKYRGWKKRKEFLIIRQRIVKIQAHVRGHQVRKQYRAIIWSVGILEKIILRWRRKGSGLRGFRNDAVIKDSQPDPQHMPLKDDDYDFFKEGRKQTEERLQSALTRVKSMVQYPEGRAQYRRLLNVVDGFRETKVDDMALNSETADSDENLVDIDTLLHDDTFMSIAFE</sequence>
<dbReference type="SUPFAM" id="SSF52540">
    <property type="entry name" value="P-loop containing nucleoside triphosphate hydrolases"/>
    <property type="match status" value="1"/>
</dbReference>
<dbReference type="GO" id="GO:0005516">
    <property type="term" value="F:calmodulin binding"/>
    <property type="evidence" value="ECO:0007669"/>
    <property type="project" value="UniProtKB-KW"/>
</dbReference>
<keyword evidence="9 15" id="KW-0040">ANK repeat</keyword>
<evidence type="ECO:0000256" key="10">
    <source>
        <dbReference type="ARBA" id="ARBA00023054"/>
    </source>
</evidence>
<dbReference type="AlphaFoldDB" id="A0A978UUP0"/>
<dbReference type="InterPro" id="IPR005559">
    <property type="entry name" value="CG-1_dom"/>
</dbReference>
<feature type="compositionally biased region" description="Low complexity" evidence="16">
    <location>
        <begin position="156"/>
        <end position="166"/>
    </location>
</feature>
<dbReference type="InterPro" id="IPR000048">
    <property type="entry name" value="IQ_motif_EF-hand-BS"/>
</dbReference>
<dbReference type="PROSITE" id="PS50096">
    <property type="entry name" value="IQ"/>
    <property type="match status" value="2"/>
</dbReference>
<evidence type="ECO:0000313" key="18">
    <source>
        <dbReference type="EMBL" id="KAH7518590.1"/>
    </source>
</evidence>
<evidence type="ECO:0000256" key="15">
    <source>
        <dbReference type="PROSITE-ProRule" id="PRU00023"/>
    </source>
</evidence>
<evidence type="ECO:0000256" key="12">
    <source>
        <dbReference type="ARBA" id="ARBA00023159"/>
    </source>
</evidence>
<organism evidence="18 19">
    <name type="scientific">Ziziphus jujuba var. spinosa</name>
    <dbReference type="NCBI Taxonomy" id="714518"/>
    <lineage>
        <taxon>Eukaryota</taxon>
        <taxon>Viridiplantae</taxon>
        <taxon>Streptophyta</taxon>
        <taxon>Embryophyta</taxon>
        <taxon>Tracheophyta</taxon>
        <taxon>Spermatophyta</taxon>
        <taxon>Magnoliopsida</taxon>
        <taxon>eudicotyledons</taxon>
        <taxon>Gunneridae</taxon>
        <taxon>Pentapetalae</taxon>
        <taxon>rosids</taxon>
        <taxon>fabids</taxon>
        <taxon>Rosales</taxon>
        <taxon>Rhamnaceae</taxon>
        <taxon>Paliureae</taxon>
        <taxon>Ziziphus</taxon>
    </lineage>
</organism>
<accession>A0A978UUP0</accession>
<dbReference type="Gene3D" id="1.20.5.190">
    <property type="match status" value="1"/>
</dbReference>
<dbReference type="InterPro" id="IPR027417">
    <property type="entry name" value="P-loop_NTPase"/>
</dbReference>
<keyword evidence="8" id="KW-0346">Stress response</keyword>
<dbReference type="PANTHER" id="PTHR23335">
    <property type="entry name" value="CALMODULIN-BINDING TRANSCRIPTION ACTIVATOR CAMTA"/>
    <property type="match status" value="1"/>
</dbReference>
<keyword evidence="7" id="KW-0805">Transcription regulation</keyword>
<evidence type="ECO:0000256" key="16">
    <source>
        <dbReference type="SAM" id="MobiDB-lite"/>
    </source>
</evidence>
<dbReference type="PROSITE" id="PS51437">
    <property type="entry name" value="CG_1"/>
    <property type="match status" value="1"/>
</dbReference>
<feature type="domain" description="CG-1" evidence="17">
    <location>
        <begin position="15"/>
        <end position="141"/>
    </location>
</feature>
<evidence type="ECO:0000256" key="11">
    <source>
        <dbReference type="ARBA" id="ARBA00023125"/>
    </source>
</evidence>
<keyword evidence="14" id="KW-0539">Nucleus</keyword>
<dbReference type="PANTHER" id="PTHR23335:SF29">
    <property type="entry name" value="CALMODULIN-BINDING TRANSCRIPTION ACTIVATOR 1"/>
    <property type="match status" value="1"/>
</dbReference>
<evidence type="ECO:0000256" key="14">
    <source>
        <dbReference type="ARBA" id="ARBA00023242"/>
    </source>
</evidence>
<dbReference type="PROSITE" id="PS50297">
    <property type="entry name" value="ANK_REP_REGION"/>
    <property type="match status" value="1"/>
</dbReference>
<feature type="region of interest" description="Disordered" evidence="16">
    <location>
        <begin position="150"/>
        <end position="186"/>
    </location>
</feature>
<keyword evidence="10" id="KW-0175">Coiled coil</keyword>
<dbReference type="PROSITE" id="PS50088">
    <property type="entry name" value="ANK_REPEAT"/>
    <property type="match status" value="2"/>
</dbReference>
<feature type="repeat" description="ANK" evidence="15">
    <location>
        <begin position="745"/>
        <end position="783"/>
    </location>
</feature>
<dbReference type="GO" id="GO:0006357">
    <property type="term" value="P:regulation of transcription by RNA polymerase II"/>
    <property type="evidence" value="ECO:0007669"/>
    <property type="project" value="TreeGrafter"/>
</dbReference>
<dbReference type="GO" id="GO:0003712">
    <property type="term" value="F:transcription coregulator activity"/>
    <property type="evidence" value="ECO:0007669"/>
    <property type="project" value="TreeGrafter"/>
</dbReference>
<proteinExistence type="inferred from homology"/>
<dbReference type="SUPFAM" id="SSF48403">
    <property type="entry name" value="Ankyrin repeat"/>
    <property type="match status" value="1"/>
</dbReference>
<dbReference type="SMART" id="SM00248">
    <property type="entry name" value="ANK"/>
    <property type="match status" value="2"/>
</dbReference>